<feature type="compositionally biased region" description="Low complexity" evidence="2">
    <location>
        <begin position="177"/>
        <end position="189"/>
    </location>
</feature>
<keyword evidence="1" id="KW-0862">Zinc</keyword>
<dbReference type="InterPro" id="IPR001878">
    <property type="entry name" value="Znf_CCHC"/>
</dbReference>
<dbReference type="Proteomes" id="UP000475862">
    <property type="component" value="Unassembled WGS sequence"/>
</dbReference>
<dbReference type="InterPro" id="IPR036875">
    <property type="entry name" value="Znf_CCHC_sf"/>
</dbReference>
<protein>
    <recommendedName>
        <fullName evidence="3">CCHC-type domain-containing protein</fullName>
    </recommendedName>
</protein>
<dbReference type="Gene3D" id="4.10.60.10">
    <property type="entry name" value="Zinc finger, CCHC-type"/>
    <property type="match status" value="1"/>
</dbReference>
<keyword evidence="1" id="KW-0863">Zinc-finger</keyword>
<dbReference type="SUPFAM" id="SSF57756">
    <property type="entry name" value="Retrovirus zinc finger-like domains"/>
    <property type="match status" value="1"/>
</dbReference>
<keyword evidence="5" id="KW-1185">Reference proteome</keyword>
<feature type="region of interest" description="Disordered" evidence="2">
    <location>
        <begin position="169"/>
        <end position="189"/>
    </location>
</feature>
<comment type="caution">
    <text evidence="4">The sequence shown here is derived from an EMBL/GenBank/DDBJ whole genome shotgun (WGS) entry which is preliminary data.</text>
</comment>
<dbReference type="PROSITE" id="PS50158">
    <property type="entry name" value="ZF_CCHC"/>
    <property type="match status" value="1"/>
</dbReference>
<dbReference type="EMBL" id="VYZN01000030">
    <property type="protein sequence ID" value="KAE9534097.1"/>
    <property type="molecule type" value="Genomic_DNA"/>
</dbReference>
<reference evidence="4 5" key="1">
    <citation type="submission" date="2019-08" db="EMBL/GenBank/DDBJ databases">
        <title>The genome of the soybean aphid Biotype 1, its phylome, world population structure and adaptation to the North American continent.</title>
        <authorList>
            <person name="Giordano R."/>
            <person name="Donthu R.K."/>
            <person name="Hernandez A.G."/>
            <person name="Wright C.L."/>
            <person name="Zimin A.V."/>
        </authorList>
    </citation>
    <scope>NUCLEOTIDE SEQUENCE [LARGE SCALE GENOMIC DNA]</scope>
    <source>
        <tissue evidence="4">Whole aphids</tissue>
    </source>
</reference>
<dbReference type="GO" id="GO:0008270">
    <property type="term" value="F:zinc ion binding"/>
    <property type="evidence" value="ECO:0007669"/>
    <property type="project" value="UniProtKB-KW"/>
</dbReference>
<evidence type="ECO:0000259" key="3">
    <source>
        <dbReference type="PROSITE" id="PS50158"/>
    </source>
</evidence>
<feature type="region of interest" description="Disordered" evidence="2">
    <location>
        <begin position="1"/>
        <end position="37"/>
    </location>
</feature>
<keyword evidence="1" id="KW-0479">Metal-binding</keyword>
<dbReference type="AlphaFoldDB" id="A0A6G0TLY2"/>
<proteinExistence type="predicted"/>
<dbReference type="SMART" id="SM00343">
    <property type="entry name" value="ZnF_C2HC"/>
    <property type="match status" value="2"/>
</dbReference>
<accession>A0A6G0TLY2</accession>
<feature type="domain" description="CCHC-type" evidence="3">
    <location>
        <begin position="812"/>
        <end position="825"/>
    </location>
</feature>
<feature type="region of interest" description="Disordered" evidence="2">
    <location>
        <begin position="599"/>
        <end position="629"/>
    </location>
</feature>
<organism evidence="4 5">
    <name type="scientific">Aphis glycines</name>
    <name type="common">Soybean aphid</name>
    <dbReference type="NCBI Taxonomy" id="307491"/>
    <lineage>
        <taxon>Eukaryota</taxon>
        <taxon>Metazoa</taxon>
        <taxon>Ecdysozoa</taxon>
        <taxon>Arthropoda</taxon>
        <taxon>Hexapoda</taxon>
        <taxon>Insecta</taxon>
        <taxon>Pterygota</taxon>
        <taxon>Neoptera</taxon>
        <taxon>Paraneoptera</taxon>
        <taxon>Hemiptera</taxon>
        <taxon>Sternorrhyncha</taxon>
        <taxon>Aphidomorpha</taxon>
        <taxon>Aphidoidea</taxon>
        <taxon>Aphididae</taxon>
        <taxon>Aphidini</taxon>
        <taxon>Aphis</taxon>
        <taxon>Aphis</taxon>
    </lineage>
</organism>
<evidence type="ECO:0000256" key="2">
    <source>
        <dbReference type="SAM" id="MobiDB-lite"/>
    </source>
</evidence>
<dbReference type="OrthoDB" id="6620852at2759"/>
<evidence type="ECO:0000313" key="4">
    <source>
        <dbReference type="EMBL" id="KAE9534097.1"/>
    </source>
</evidence>
<name>A0A6G0TLY2_APHGL</name>
<dbReference type="GO" id="GO:0003676">
    <property type="term" value="F:nucleic acid binding"/>
    <property type="evidence" value="ECO:0007669"/>
    <property type="project" value="InterPro"/>
</dbReference>
<gene>
    <name evidence="4" type="ORF">AGLY_008833</name>
</gene>
<evidence type="ECO:0000313" key="5">
    <source>
        <dbReference type="Proteomes" id="UP000475862"/>
    </source>
</evidence>
<evidence type="ECO:0000256" key="1">
    <source>
        <dbReference type="PROSITE-ProRule" id="PRU00047"/>
    </source>
</evidence>
<sequence>MNKEEENIYSENESNSSEEETDKTNTTETQAGLNKNIEVEKLVEISINTKEDSDSTQRINKERTKGKSLLDTTVREDSNTGVEQRVLGLRSTPNLVHTELGPVRRKQRVKMSSVKATIEQVTAMIPICADAKDDYWQSVRRKLAIGKPLLLYRYCNKIGHDSVSCYSKQRDERNNANRSGNGQVSNGNGVRSINQITAVTEDLSLNDVSPSYQEKKGEFLGYLCDMIQREKHNVTTFLRRDEAPSCLRSHMENANKKLSEPYSKSELERYTKNITVFIHDVYEKNDLREQFCIVINDWLDAMPEADEMLEHDREKCKKEMKRMAIVNRKRSDRMDQLLRMLIIMTIRGVSSHEENMHNSHVELQHTTWGTTERITLALNDENNTRVHMNLGCIFSIKPATIVLNNTLTRITIEKMCEMTLKTVGLDNEKSILFPRNVRHLRVILSKLLHQTNITIPTTIKPIMTNNHDYNLTTLDNVEHNNNKNNTNYETISQIIKANLTVEEPTDVANVTRSEQIKNAVHDLLSVLKVFRESREQVTRSFNVVVDVVRKEEVAKASTFAVAEPAVTEKKDMETQSPCWWDMPPPLVGVMNIVRKKRSTLQKPTVPADLPGNAEPKVSSGTQHPRVRSRPSALLVEIKADDFPALARKIRGGVDPAVIGDSVRGMRQAKSGGLLIEVRGGQARLDVVRAEIARTAGSEVAVRTMQQRALLEIKDLDQWSSSEEVLEAVANATGIGAETLKTVGLKKRFGGTQTALVSLPLDASRKIVDAGRLRVGLVSCRVKLAEAKTRCFRCLAFGHTAKLCDGPDRTSCCRRCGEAGHLVAGCCATAVAAQEFAKLYQVSSHVCFPPARK</sequence>